<accession>A0A5C5WJD3</accession>
<gene>
    <name evidence="1" type="ORF">Pla22_34100</name>
</gene>
<name>A0A5C5WJD3_9BACT</name>
<evidence type="ECO:0008006" key="3">
    <source>
        <dbReference type="Google" id="ProtNLM"/>
    </source>
</evidence>
<reference evidence="1 2" key="1">
    <citation type="submission" date="2019-02" db="EMBL/GenBank/DDBJ databases">
        <title>Deep-cultivation of Planctomycetes and their phenomic and genomic characterization uncovers novel biology.</title>
        <authorList>
            <person name="Wiegand S."/>
            <person name="Jogler M."/>
            <person name="Boedeker C."/>
            <person name="Pinto D."/>
            <person name="Vollmers J."/>
            <person name="Rivas-Marin E."/>
            <person name="Kohn T."/>
            <person name="Peeters S.H."/>
            <person name="Heuer A."/>
            <person name="Rast P."/>
            <person name="Oberbeckmann S."/>
            <person name="Bunk B."/>
            <person name="Jeske O."/>
            <person name="Meyerdierks A."/>
            <person name="Storesund J.E."/>
            <person name="Kallscheuer N."/>
            <person name="Luecker S."/>
            <person name="Lage O.M."/>
            <person name="Pohl T."/>
            <person name="Merkel B.J."/>
            <person name="Hornburger P."/>
            <person name="Mueller R.-W."/>
            <person name="Bruemmer F."/>
            <person name="Labrenz M."/>
            <person name="Spormann A.M."/>
            <person name="Op Den Camp H."/>
            <person name="Overmann J."/>
            <person name="Amann R."/>
            <person name="Jetten M.S.M."/>
            <person name="Mascher T."/>
            <person name="Medema M.H."/>
            <person name="Devos D.P."/>
            <person name="Kaster A.-K."/>
            <person name="Ovreas L."/>
            <person name="Rohde M."/>
            <person name="Galperin M.Y."/>
            <person name="Jogler C."/>
        </authorList>
    </citation>
    <scope>NUCLEOTIDE SEQUENCE [LARGE SCALE GENOMIC DNA]</scope>
    <source>
        <strain evidence="1 2">Pla22</strain>
    </source>
</reference>
<proteinExistence type="predicted"/>
<evidence type="ECO:0000313" key="2">
    <source>
        <dbReference type="Proteomes" id="UP000316598"/>
    </source>
</evidence>
<dbReference type="InterPro" id="IPR011990">
    <property type="entry name" value="TPR-like_helical_dom_sf"/>
</dbReference>
<dbReference type="Gene3D" id="1.25.40.10">
    <property type="entry name" value="Tetratricopeptide repeat domain"/>
    <property type="match status" value="1"/>
</dbReference>
<sequence>MSTGMHVWDPPQLESAVGKRIGIASVGGDPELAGPIRQKMIAMAPKDSGRGLNAFDPAQLDTQQTIRQVSAIDGQPNDIATASVARSAGLDYLMQGQVLTKHHDKGAKDPVEEVKKMLGQTPNDSKADNPTLSVSWQLTSINDNRHAGGKPVVIDLETAKQRYPDLAMLSDPDEILSTASVREAYRLVTPSVNHERVQLAIPYGLPGSREVRRGNILALAGQWGEAAKVWQAVADEHPLQSAALHNLALAAAASQDFSRAKTLARSAIRRNPAPLHQKTLVWIEQRQRDYHEAFNLPDPPEGWFVSR</sequence>
<protein>
    <recommendedName>
        <fullName evidence="3">Tetratricopeptide repeat protein</fullName>
    </recommendedName>
</protein>
<comment type="caution">
    <text evidence="1">The sequence shown here is derived from an EMBL/GenBank/DDBJ whole genome shotgun (WGS) entry which is preliminary data.</text>
</comment>
<dbReference type="Proteomes" id="UP000316598">
    <property type="component" value="Unassembled WGS sequence"/>
</dbReference>
<keyword evidence="2" id="KW-1185">Reference proteome</keyword>
<evidence type="ECO:0000313" key="1">
    <source>
        <dbReference type="EMBL" id="TWT50667.1"/>
    </source>
</evidence>
<dbReference type="SUPFAM" id="SSF48452">
    <property type="entry name" value="TPR-like"/>
    <property type="match status" value="1"/>
</dbReference>
<dbReference type="EMBL" id="SJPI01000002">
    <property type="protein sequence ID" value="TWT50667.1"/>
    <property type="molecule type" value="Genomic_DNA"/>
</dbReference>
<dbReference type="AlphaFoldDB" id="A0A5C5WJD3"/>
<organism evidence="1 2">
    <name type="scientific">Rubripirellula amarantea</name>
    <dbReference type="NCBI Taxonomy" id="2527999"/>
    <lineage>
        <taxon>Bacteria</taxon>
        <taxon>Pseudomonadati</taxon>
        <taxon>Planctomycetota</taxon>
        <taxon>Planctomycetia</taxon>
        <taxon>Pirellulales</taxon>
        <taxon>Pirellulaceae</taxon>
        <taxon>Rubripirellula</taxon>
    </lineage>
</organism>